<protein>
    <submittedName>
        <fullName evidence="1">Uncharacterized protein</fullName>
    </submittedName>
</protein>
<proteinExistence type="predicted"/>
<name>A0A7R9G677_TIMSH</name>
<dbReference type="AlphaFoldDB" id="A0A7R9G677"/>
<dbReference type="EMBL" id="OC014424">
    <property type="protein sequence ID" value="CAD7268559.1"/>
    <property type="molecule type" value="Genomic_DNA"/>
</dbReference>
<evidence type="ECO:0000313" key="1">
    <source>
        <dbReference type="EMBL" id="CAD7268559.1"/>
    </source>
</evidence>
<sequence>MIGRDQQCVRVGDLRMRRAVPPCCGQVRQVVLRGRLFLQSGTIDLFVDEETTDFTMTQDRTRDTPTDLEEAQNVSDPIVQSLPVINLVGYITPRRPTECATGSNRKDKHQVKSLLVGTSWNVASPSSIMVMSPADLPPPSGVFKMAVARTPPSTIRNNVEGGFKPGSLLTRMDQLDRTRLTGRCNSIFVERFDQAEPYSRDTLVEY</sequence>
<reference evidence="1" key="1">
    <citation type="submission" date="2020-11" db="EMBL/GenBank/DDBJ databases">
        <authorList>
            <person name="Tran Van P."/>
        </authorList>
    </citation>
    <scope>NUCLEOTIDE SEQUENCE</scope>
</reference>
<gene>
    <name evidence="1" type="ORF">TSIB3V08_LOCUS12561</name>
</gene>
<organism evidence="1">
    <name type="scientific">Timema shepardi</name>
    <name type="common">Walking stick</name>
    <dbReference type="NCBI Taxonomy" id="629360"/>
    <lineage>
        <taxon>Eukaryota</taxon>
        <taxon>Metazoa</taxon>
        <taxon>Ecdysozoa</taxon>
        <taxon>Arthropoda</taxon>
        <taxon>Hexapoda</taxon>
        <taxon>Insecta</taxon>
        <taxon>Pterygota</taxon>
        <taxon>Neoptera</taxon>
        <taxon>Polyneoptera</taxon>
        <taxon>Phasmatodea</taxon>
        <taxon>Timematodea</taxon>
        <taxon>Timematoidea</taxon>
        <taxon>Timematidae</taxon>
        <taxon>Timema</taxon>
    </lineage>
</organism>
<accession>A0A7R9G677</accession>